<protein>
    <submittedName>
        <fullName evidence="2">Uncharacterized protein</fullName>
    </submittedName>
</protein>
<evidence type="ECO:0000313" key="3">
    <source>
        <dbReference type="Proteomes" id="UP000694480"/>
    </source>
</evidence>
<dbReference type="EMBL" id="JADKYY010000002">
    <property type="protein sequence ID" value="MBF5026546.1"/>
    <property type="molecule type" value="Genomic_DNA"/>
</dbReference>
<keyword evidence="3" id="KW-1185">Reference proteome</keyword>
<comment type="caution">
    <text evidence="2">The sequence shown here is derived from an EMBL/GenBank/DDBJ whole genome shotgun (WGS) entry which is preliminary data.</text>
</comment>
<reference evidence="2" key="1">
    <citation type="submission" date="2020-11" db="EMBL/GenBank/DDBJ databases">
        <title>Genome seq and assembly of Planobacterium sp.</title>
        <authorList>
            <person name="Chhetri G."/>
        </authorList>
    </citation>
    <scope>NUCLEOTIDE SEQUENCE</scope>
    <source>
        <strain evidence="2">GCR5</strain>
    </source>
</reference>
<evidence type="ECO:0000313" key="2">
    <source>
        <dbReference type="EMBL" id="MBF5026546.1"/>
    </source>
</evidence>
<accession>A0A930YUF1</accession>
<keyword evidence="1" id="KW-0812">Transmembrane</keyword>
<organism evidence="2 3">
    <name type="scientific">Planobacterium oryzisoli</name>
    <dbReference type="NCBI Taxonomy" id="2771435"/>
    <lineage>
        <taxon>Bacteria</taxon>
        <taxon>Pseudomonadati</taxon>
        <taxon>Bacteroidota</taxon>
        <taxon>Flavobacteriia</taxon>
        <taxon>Flavobacteriales</taxon>
        <taxon>Weeksellaceae</taxon>
        <taxon>Chryseobacterium group</taxon>
        <taxon>Chryseobacterium</taxon>
    </lineage>
</organism>
<keyword evidence="1" id="KW-1133">Transmembrane helix</keyword>
<name>A0A930YUF1_9FLAO</name>
<keyword evidence="1" id="KW-0472">Membrane</keyword>
<dbReference type="RefSeq" id="WP_194738483.1">
    <property type="nucleotide sequence ID" value="NZ_JADKYY010000002.1"/>
</dbReference>
<evidence type="ECO:0000256" key="1">
    <source>
        <dbReference type="SAM" id="Phobius"/>
    </source>
</evidence>
<feature type="transmembrane region" description="Helical" evidence="1">
    <location>
        <begin position="50"/>
        <end position="68"/>
    </location>
</feature>
<dbReference type="Proteomes" id="UP000694480">
    <property type="component" value="Unassembled WGS sequence"/>
</dbReference>
<gene>
    <name evidence="2" type="ORF">IC612_01885</name>
</gene>
<dbReference type="AlphaFoldDB" id="A0A930YUF1"/>
<proteinExistence type="predicted"/>
<sequence>MIILASLILKNTKINALTLFPFILVRERKDFKDTVLLNHEKIHLRQQLELLVVLFYVWYVLEFYYHWFRLRNRELAYRSISFEKEAYANERDSQYLSKRTFWQFLKYR</sequence>